<organism evidence="1 2">
    <name type="scientific">Bathymodiolus azoricus thioautotrophic gill symbiont</name>
    <dbReference type="NCBI Taxonomy" id="235205"/>
    <lineage>
        <taxon>Bacteria</taxon>
        <taxon>Pseudomonadati</taxon>
        <taxon>Pseudomonadota</taxon>
        <taxon>Gammaproteobacteria</taxon>
        <taxon>sulfur-oxidizing symbionts</taxon>
    </lineage>
</organism>
<gene>
    <name evidence="1" type="ORF">BAZSYMA_ACONTIG00016_7</name>
</gene>
<accession>A0A1H6L792</accession>
<dbReference type="EMBL" id="CDSC02000258">
    <property type="protein sequence ID" value="SEH84343.1"/>
    <property type="molecule type" value="Genomic_DNA"/>
</dbReference>
<evidence type="ECO:0000313" key="2">
    <source>
        <dbReference type="Proteomes" id="UP000198988"/>
    </source>
</evidence>
<evidence type="ECO:0000313" key="1">
    <source>
        <dbReference type="EMBL" id="SEH84343.1"/>
    </source>
</evidence>
<dbReference type="AntiFam" id="ANF00012">
    <property type="entry name" value="tRNA translation"/>
</dbReference>
<reference evidence="2" key="1">
    <citation type="submission" date="2016-06" db="EMBL/GenBank/DDBJ databases">
        <authorList>
            <person name="Petersen J."/>
            <person name="Sayavedra L."/>
        </authorList>
    </citation>
    <scope>NUCLEOTIDE SEQUENCE [LARGE SCALE GENOMIC DNA]</scope>
    <source>
        <strain evidence="2">BazSymA</strain>
    </source>
</reference>
<proteinExistence type="predicted"/>
<dbReference type="AlphaFoldDB" id="A0A1H6L792"/>
<name>A0A1H6L792_9GAMM</name>
<dbReference type="Proteomes" id="UP000198988">
    <property type="component" value="Unassembled WGS sequence"/>
</dbReference>
<protein>
    <submittedName>
        <fullName evidence="1">Uncharacterized protein</fullName>
    </submittedName>
</protein>
<sequence length="67" mass="7818">MNSFFIGEKKGHRKITFFLKNGAEGRTRTGDLLITNQLHYQLCYFGVMNLKIIQSYLKYIALFITIV</sequence>